<feature type="compositionally biased region" description="Basic and acidic residues" evidence="1">
    <location>
        <begin position="1"/>
        <end position="16"/>
    </location>
</feature>
<keyword evidence="3" id="KW-1185">Reference proteome</keyword>
<sequence>MSHRRGGDPDRHRAVDIRTLGGFGRDLSQDKPSSKPPADHSSMSSGKKNVAVDSSAQGLRNTPDLDPTKRATGDHCKANVELQRDDESLRRQLATLTRKMATQASELADWQRISYERIEAIDKLYKQLQAKDGKILRLESKNLRLKSKIVRLKSKLFDMTESEVPDMQQEVADIRQEVADIHQKMATLIELLQATQLAMDQANKGVRSASPIHRVASPDQIPPSVPDDRTLSPASPKAPRGNRD</sequence>
<evidence type="ECO:0000313" key="2">
    <source>
        <dbReference type="EMBL" id="KAK7611436.1"/>
    </source>
</evidence>
<dbReference type="Gene3D" id="1.10.287.1490">
    <property type="match status" value="1"/>
</dbReference>
<evidence type="ECO:0000313" key="3">
    <source>
        <dbReference type="Proteomes" id="UP001367316"/>
    </source>
</evidence>
<proteinExistence type="predicted"/>
<accession>A0ABR1N898</accession>
<comment type="caution">
    <text evidence="2">The sequence shown here is derived from an EMBL/GenBank/DDBJ whole genome shotgun (WGS) entry which is preliminary data.</text>
</comment>
<reference evidence="2 3" key="1">
    <citation type="submission" date="2024-04" db="EMBL/GenBank/DDBJ databases">
        <title>Phyllosticta paracitricarpa is synonymous to the EU quarantine fungus P. citricarpa based on phylogenomic analyses.</title>
        <authorList>
            <consortium name="Lawrence Berkeley National Laboratory"/>
            <person name="Van ingen-buijs V.A."/>
            <person name="Van westerhoven A.C."/>
            <person name="Haridas S."/>
            <person name="Skiadas P."/>
            <person name="Martin F."/>
            <person name="Groenewald J.Z."/>
            <person name="Crous P.W."/>
            <person name="Seidl M.F."/>
        </authorList>
    </citation>
    <scope>NUCLEOTIDE SEQUENCE [LARGE SCALE GENOMIC DNA]</scope>
    <source>
        <strain evidence="2 3">CBS 141358</strain>
    </source>
</reference>
<feature type="compositionally biased region" description="Polar residues" evidence="1">
    <location>
        <begin position="41"/>
        <end position="60"/>
    </location>
</feature>
<feature type="region of interest" description="Disordered" evidence="1">
    <location>
        <begin position="203"/>
        <end position="244"/>
    </location>
</feature>
<gene>
    <name evidence="2" type="ORF">JOL62DRAFT_638601</name>
</gene>
<evidence type="ECO:0000256" key="1">
    <source>
        <dbReference type="SAM" id="MobiDB-lite"/>
    </source>
</evidence>
<protein>
    <submittedName>
        <fullName evidence="2">Uncharacterized protein</fullName>
    </submittedName>
</protein>
<dbReference type="EMBL" id="JBBPBF010000014">
    <property type="protein sequence ID" value="KAK7611436.1"/>
    <property type="molecule type" value="Genomic_DNA"/>
</dbReference>
<organism evidence="2 3">
    <name type="scientific">Phyllosticta paracitricarpa</name>
    <dbReference type="NCBI Taxonomy" id="2016321"/>
    <lineage>
        <taxon>Eukaryota</taxon>
        <taxon>Fungi</taxon>
        <taxon>Dikarya</taxon>
        <taxon>Ascomycota</taxon>
        <taxon>Pezizomycotina</taxon>
        <taxon>Dothideomycetes</taxon>
        <taxon>Dothideomycetes incertae sedis</taxon>
        <taxon>Botryosphaeriales</taxon>
        <taxon>Phyllostictaceae</taxon>
        <taxon>Phyllosticta</taxon>
    </lineage>
</organism>
<name>A0ABR1N898_9PEZI</name>
<dbReference type="Proteomes" id="UP001367316">
    <property type="component" value="Unassembled WGS sequence"/>
</dbReference>
<feature type="region of interest" description="Disordered" evidence="1">
    <location>
        <begin position="1"/>
        <end position="83"/>
    </location>
</feature>
<feature type="compositionally biased region" description="Basic and acidic residues" evidence="1">
    <location>
        <begin position="66"/>
        <end position="83"/>
    </location>
</feature>